<accession>V6KU24</accession>
<dbReference type="PATRIC" id="fig|1352936.5.peg.1844"/>
<dbReference type="AlphaFoldDB" id="V6KU24"/>
<keyword evidence="2" id="KW-1185">Reference proteome</keyword>
<organism evidence="1 2">
    <name type="scientific">Streptomyces roseochromogenus subsp. oscitans DS 12.976</name>
    <dbReference type="NCBI Taxonomy" id="1352936"/>
    <lineage>
        <taxon>Bacteria</taxon>
        <taxon>Bacillati</taxon>
        <taxon>Actinomycetota</taxon>
        <taxon>Actinomycetes</taxon>
        <taxon>Kitasatosporales</taxon>
        <taxon>Streptomycetaceae</taxon>
        <taxon>Streptomyces</taxon>
    </lineage>
</organism>
<reference evidence="1 2" key="1">
    <citation type="journal article" date="2014" name="Genome Announc.">
        <title>Draft Genome Sequence of Streptomyces roseochromogenes subsp. oscitans DS 12.976, Producer of the Aminocoumarin Antibiotic Clorobiocin.</title>
        <authorList>
            <person name="Ruckert C."/>
            <person name="Kalinowski J."/>
            <person name="Heide L."/>
            <person name="Apel A.K."/>
        </authorList>
    </citation>
    <scope>NUCLEOTIDE SEQUENCE [LARGE SCALE GENOMIC DNA]</scope>
    <source>
        <strain evidence="1 2">DS 12.976</strain>
    </source>
</reference>
<dbReference type="HOGENOM" id="CLU_2810729_0_0_11"/>
<dbReference type="Proteomes" id="UP000017984">
    <property type="component" value="Chromosome"/>
</dbReference>
<evidence type="ECO:0000313" key="2">
    <source>
        <dbReference type="Proteomes" id="UP000017984"/>
    </source>
</evidence>
<proteinExistence type="predicted"/>
<dbReference type="EMBL" id="AWQX01000066">
    <property type="protein sequence ID" value="EST34916.1"/>
    <property type="molecule type" value="Genomic_DNA"/>
</dbReference>
<name>V6KU24_STRRC</name>
<sequence length="67" mass="7213">MSRSPVGPVIVIPPLATEAEFNDAGTKLDADYRGTVTVRIAELAPDAPDKITDATRFDMRACLFHAP</sequence>
<comment type="caution">
    <text evidence="1">The sequence shown here is derived from an EMBL/GenBank/DDBJ whole genome shotgun (WGS) entry which is preliminary data.</text>
</comment>
<gene>
    <name evidence="1" type="ORF">M878_08610</name>
</gene>
<evidence type="ECO:0000313" key="1">
    <source>
        <dbReference type="EMBL" id="EST34916.1"/>
    </source>
</evidence>
<protein>
    <submittedName>
        <fullName evidence="1">Uncharacterized protein</fullName>
    </submittedName>
</protein>